<dbReference type="AlphaFoldDB" id="F0WZV4"/>
<feature type="region of interest" description="Disordered" evidence="1">
    <location>
        <begin position="179"/>
        <end position="207"/>
    </location>
</feature>
<organism evidence="2">
    <name type="scientific">Albugo laibachii Nc14</name>
    <dbReference type="NCBI Taxonomy" id="890382"/>
    <lineage>
        <taxon>Eukaryota</taxon>
        <taxon>Sar</taxon>
        <taxon>Stramenopiles</taxon>
        <taxon>Oomycota</taxon>
        <taxon>Peronosporomycetes</taxon>
        <taxon>Albuginales</taxon>
        <taxon>Albuginaceae</taxon>
        <taxon>Albugo</taxon>
    </lineage>
</organism>
<gene>
    <name evidence="2" type="primary">AlNc14C444G11695</name>
    <name evidence="2" type="ORF">ALNC14_131750</name>
</gene>
<dbReference type="EMBL" id="FR824487">
    <property type="protein sequence ID" value="CCA27031.1"/>
    <property type="molecule type" value="Genomic_DNA"/>
</dbReference>
<reference evidence="2" key="1">
    <citation type="journal article" date="2011" name="PLoS Biol.">
        <title>Gene gain and loss during evolution of obligate parasitism in the white rust pathogen of Arabidopsis thaliana.</title>
        <authorList>
            <person name="Kemen E."/>
            <person name="Gardiner A."/>
            <person name="Schultz-Larsen T."/>
            <person name="Kemen A.C."/>
            <person name="Balmuth A.L."/>
            <person name="Robert-Seilaniantz A."/>
            <person name="Bailey K."/>
            <person name="Holub E."/>
            <person name="Studholme D.J."/>
            <person name="Maclean D."/>
            <person name="Jones J.D."/>
        </authorList>
    </citation>
    <scope>NUCLEOTIDE SEQUENCE</scope>
</reference>
<dbReference type="HOGENOM" id="CLU_981481_0_0_1"/>
<reference evidence="2" key="2">
    <citation type="submission" date="2011-02" db="EMBL/GenBank/DDBJ databases">
        <authorList>
            <person name="MacLean D."/>
        </authorList>
    </citation>
    <scope>NUCLEOTIDE SEQUENCE</scope>
</reference>
<accession>F0WZV4</accession>
<evidence type="ECO:0000256" key="1">
    <source>
        <dbReference type="SAM" id="MobiDB-lite"/>
    </source>
</evidence>
<name>F0WZV4_9STRA</name>
<proteinExistence type="predicted"/>
<feature type="region of interest" description="Disordered" evidence="1">
    <location>
        <begin position="89"/>
        <end position="108"/>
    </location>
</feature>
<sequence>MLQSVTRCLLYPSLKPYSLCNLILGIAIPKAIFHYRNSLIRQSLLLKLVPVPKVVIIAANRSFMHLQLGNEPTERPWSKDRMLRAEAQSVSADFEDQENTSRTSNVSSERMDRLEGLIAGMTQQQALFMANQLQNQGKLALRTEFAPTPPSEHSSNGSSAFTDFIKARDRRMRMGSLYEPANNDAPTEIPLMPPPNQPPQTTREPQPQTVQNFVPPENHGYKIPNPRDLDWPTFARFSRREAYQGVGADFKAFGMQFLQRLGAAQLMSGGDWPEEYKILASMES</sequence>
<protein>
    <submittedName>
        <fullName evidence="2">Uncharacterized protein AlNc14C444G11695</fullName>
    </submittedName>
</protein>
<evidence type="ECO:0000313" key="2">
    <source>
        <dbReference type="EMBL" id="CCA27031.1"/>
    </source>
</evidence>